<dbReference type="InterPro" id="IPR018677">
    <property type="entry name" value="DUF2157"/>
</dbReference>
<evidence type="ECO:0000256" key="1">
    <source>
        <dbReference type="SAM" id="Phobius"/>
    </source>
</evidence>
<keyword evidence="4" id="KW-1185">Reference proteome</keyword>
<dbReference type="Pfam" id="PF09925">
    <property type="entry name" value="DUF2157"/>
    <property type="match status" value="1"/>
</dbReference>
<organism evidence="3 4">
    <name type="scientific">Thauera propionica</name>
    <dbReference type="NCBI Taxonomy" id="2019431"/>
    <lineage>
        <taxon>Bacteria</taxon>
        <taxon>Pseudomonadati</taxon>
        <taxon>Pseudomonadota</taxon>
        <taxon>Betaproteobacteria</taxon>
        <taxon>Rhodocyclales</taxon>
        <taxon>Zoogloeaceae</taxon>
        <taxon>Thauera</taxon>
    </lineage>
</organism>
<dbReference type="RefSeq" id="WP_094268326.1">
    <property type="nucleotide sequence ID" value="NZ_NOIH01000010.1"/>
</dbReference>
<feature type="domain" description="DUF2157" evidence="2">
    <location>
        <begin position="17"/>
        <end position="154"/>
    </location>
</feature>
<keyword evidence="1" id="KW-0472">Membrane</keyword>
<reference evidence="3 4" key="1">
    <citation type="submission" date="2017-07" db="EMBL/GenBank/DDBJ databases">
        <title>Thauera sp. KNDSS-Mac4 genome sequence and assembly.</title>
        <authorList>
            <person name="Mayilraj S."/>
        </authorList>
    </citation>
    <scope>NUCLEOTIDE SEQUENCE [LARGE SCALE GENOMIC DNA]</scope>
    <source>
        <strain evidence="3 4">KNDSS-Mac4</strain>
    </source>
</reference>
<feature type="transmembrane region" description="Helical" evidence="1">
    <location>
        <begin position="269"/>
        <end position="288"/>
    </location>
</feature>
<dbReference type="AlphaFoldDB" id="A0A235EY22"/>
<sequence>MRWTFAQRAQILGLAEAAALTPAQFGQAVAQAPMQPEPREWLRTFDRLLAFGGALLLGAALVFFFAYNWDALHRFAKFGLAATALVACGLVALWARPRDVAFRAALLGACIATGALLALIGQAYQTGADVWELFAAWAVLMLPFALLSRSSACWALWLVVVNAAMLRALPQSAVWGYIDSLFHLRSLLAIAGLNLLVLLMFEAFGRVLVGEPRRWIPRLAAIGVVAPLCVAAVAGWFETAFRPGLVVFAAAALVGAIVYRALRQDIAILALLSYATIAVLTAGLAELLDGRSFLALNGLGLFVIFTSAAAGLWLMRLHREGRGEEATS</sequence>
<proteinExistence type="predicted"/>
<dbReference type="EMBL" id="NOIH01000010">
    <property type="protein sequence ID" value="OYD53881.1"/>
    <property type="molecule type" value="Genomic_DNA"/>
</dbReference>
<feature type="transmembrane region" description="Helical" evidence="1">
    <location>
        <begin position="216"/>
        <end position="237"/>
    </location>
</feature>
<feature type="transmembrane region" description="Helical" evidence="1">
    <location>
        <begin position="184"/>
        <end position="204"/>
    </location>
</feature>
<feature type="transmembrane region" description="Helical" evidence="1">
    <location>
        <begin position="102"/>
        <end position="124"/>
    </location>
</feature>
<gene>
    <name evidence="3" type="ORF">CGK74_09880</name>
</gene>
<feature type="transmembrane region" description="Helical" evidence="1">
    <location>
        <begin position="243"/>
        <end position="262"/>
    </location>
</feature>
<evidence type="ECO:0000313" key="3">
    <source>
        <dbReference type="EMBL" id="OYD53881.1"/>
    </source>
</evidence>
<keyword evidence="1" id="KW-1133">Transmembrane helix</keyword>
<name>A0A235EY22_9RHOO</name>
<feature type="transmembrane region" description="Helical" evidence="1">
    <location>
        <begin position="75"/>
        <end position="95"/>
    </location>
</feature>
<protein>
    <recommendedName>
        <fullName evidence="2">DUF2157 domain-containing protein</fullName>
    </recommendedName>
</protein>
<dbReference type="OrthoDB" id="327621at2"/>
<accession>A0A235EY22</accession>
<keyword evidence="1" id="KW-0812">Transmembrane</keyword>
<dbReference type="Proteomes" id="UP000215181">
    <property type="component" value="Unassembled WGS sequence"/>
</dbReference>
<feature type="transmembrane region" description="Helical" evidence="1">
    <location>
        <begin position="294"/>
        <end position="315"/>
    </location>
</feature>
<evidence type="ECO:0000313" key="4">
    <source>
        <dbReference type="Proteomes" id="UP000215181"/>
    </source>
</evidence>
<evidence type="ECO:0000259" key="2">
    <source>
        <dbReference type="Pfam" id="PF09925"/>
    </source>
</evidence>
<comment type="caution">
    <text evidence="3">The sequence shown here is derived from an EMBL/GenBank/DDBJ whole genome shotgun (WGS) entry which is preliminary data.</text>
</comment>
<feature type="transmembrane region" description="Helical" evidence="1">
    <location>
        <begin position="48"/>
        <end position="69"/>
    </location>
</feature>